<dbReference type="AlphaFoldDB" id="A0AAV4PA73"/>
<sequence length="99" mass="11461">MKRMERLLELVKGAIRIDERIFYAHPGLHIYFIHEKNSPSARCNSVHKNPRSFYGLFDSHPTTLCTTSANERRRSKELLKARSRVQSHKPSRALKGCAI</sequence>
<feature type="compositionally biased region" description="Basic residues" evidence="1">
    <location>
        <begin position="81"/>
        <end position="92"/>
    </location>
</feature>
<keyword evidence="3" id="KW-1185">Reference proteome</keyword>
<dbReference type="EMBL" id="BPLR01021721">
    <property type="protein sequence ID" value="GIX92900.1"/>
    <property type="molecule type" value="Genomic_DNA"/>
</dbReference>
<evidence type="ECO:0000256" key="1">
    <source>
        <dbReference type="SAM" id="MobiDB-lite"/>
    </source>
</evidence>
<evidence type="ECO:0000313" key="2">
    <source>
        <dbReference type="EMBL" id="GIX92900.1"/>
    </source>
</evidence>
<name>A0AAV4PA73_CAEEX</name>
<proteinExistence type="predicted"/>
<feature type="region of interest" description="Disordered" evidence="1">
    <location>
        <begin position="80"/>
        <end position="99"/>
    </location>
</feature>
<accession>A0AAV4PA73</accession>
<protein>
    <submittedName>
        <fullName evidence="2">Uncharacterized protein</fullName>
    </submittedName>
</protein>
<evidence type="ECO:0000313" key="3">
    <source>
        <dbReference type="Proteomes" id="UP001054945"/>
    </source>
</evidence>
<comment type="caution">
    <text evidence="2">The sequence shown here is derived from an EMBL/GenBank/DDBJ whole genome shotgun (WGS) entry which is preliminary data.</text>
</comment>
<reference evidence="2 3" key="1">
    <citation type="submission" date="2021-06" db="EMBL/GenBank/DDBJ databases">
        <title>Caerostris extrusa draft genome.</title>
        <authorList>
            <person name="Kono N."/>
            <person name="Arakawa K."/>
        </authorList>
    </citation>
    <scope>NUCLEOTIDE SEQUENCE [LARGE SCALE GENOMIC DNA]</scope>
</reference>
<dbReference type="Proteomes" id="UP001054945">
    <property type="component" value="Unassembled WGS sequence"/>
</dbReference>
<organism evidence="2 3">
    <name type="scientific">Caerostris extrusa</name>
    <name type="common">Bark spider</name>
    <name type="synonym">Caerostris bankana</name>
    <dbReference type="NCBI Taxonomy" id="172846"/>
    <lineage>
        <taxon>Eukaryota</taxon>
        <taxon>Metazoa</taxon>
        <taxon>Ecdysozoa</taxon>
        <taxon>Arthropoda</taxon>
        <taxon>Chelicerata</taxon>
        <taxon>Arachnida</taxon>
        <taxon>Araneae</taxon>
        <taxon>Araneomorphae</taxon>
        <taxon>Entelegynae</taxon>
        <taxon>Araneoidea</taxon>
        <taxon>Araneidae</taxon>
        <taxon>Caerostris</taxon>
    </lineage>
</organism>
<gene>
    <name evidence="2" type="ORF">CEXT_451841</name>
</gene>